<reference evidence="4 5" key="2">
    <citation type="submission" date="2018-03" db="EMBL/GenBank/DDBJ databases">
        <title>The ancient ancestry and fast evolution of plastids.</title>
        <authorList>
            <person name="Moore K.R."/>
            <person name="Magnabosco C."/>
            <person name="Momper L."/>
            <person name="Gold D.A."/>
            <person name="Bosak T."/>
            <person name="Fournier G.P."/>
        </authorList>
    </citation>
    <scope>NUCLEOTIDE SEQUENCE [LARGE SCALE GENOMIC DNA]</scope>
    <source>
        <strain evidence="4 5">CCALA 015</strain>
    </source>
</reference>
<protein>
    <recommendedName>
        <fullName evidence="3">Glycosyl transferase family 1 domain-containing protein</fullName>
    </recommendedName>
</protein>
<dbReference type="Pfam" id="PF00534">
    <property type="entry name" value="Glycos_transf_1"/>
    <property type="match status" value="1"/>
</dbReference>
<dbReference type="InterPro" id="IPR001296">
    <property type="entry name" value="Glyco_trans_1"/>
</dbReference>
<name>A0ABX5FBF4_9CHRO</name>
<gene>
    <name evidence="4" type="ORF">C7B81_07865</name>
</gene>
<dbReference type="SUPFAM" id="SSF53756">
    <property type="entry name" value="UDP-Glycosyltransferase/glycogen phosphorylase"/>
    <property type="match status" value="1"/>
</dbReference>
<dbReference type="Gene3D" id="3.40.50.2000">
    <property type="entry name" value="Glycogen Phosphorylase B"/>
    <property type="match status" value="1"/>
</dbReference>
<sequence length="404" mass="43202">MRVLFVSHMATRSGAPLLLLWLLRWLMAHGRGIEPAVVLLSDGPLRPDFEALAPTEAWSRPLFQPLRERVAARLGRGRAGSPAELLEAAVHRHRPELIYLNTLVLGQHLKGLGADPARPACLSHVHELETTLATMSSPEAVARQLALSSVVVACAEGVRQSLHNHHGLPLNRCTVIPGFLPFAAPGQGPPAPAPLAEEPGLEPALEPLESALAAGTFVFGFAGQAIARKGFDLFPLLVRECERVFAGQPFLAVWLGASPGQEEVIVARRDLQLLGLEHRVLLLPPRPSAIGVIGRFAVHGLLSREDPYPLVALEAAAAAVPTICFDGGGGIVDFVADGCGLAVPYLDLAAFATALHRLSNDPESRRRLGERSRARVWRESGIDDVAPRLLACMERAVAAGPHHG</sequence>
<dbReference type="RefSeq" id="WP_106220715.1">
    <property type="nucleotide sequence ID" value="NZ_PVWP01000004.1"/>
</dbReference>
<evidence type="ECO:0000313" key="5">
    <source>
        <dbReference type="Proteomes" id="UP000238218"/>
    </source>
</evidence>
<keyword evidence="2" id="KW-0808">Transferase</keyword>
<keyword evidence="5" id="KW-1185">Reference proteome</keyword>
<dbReference type="Proteomes" id="UP000238218">
    <property type="component" value="Unassembled WGS sequence"/>
</dbReference>
<accession>A0ABX5FBF4</accession>
<feature type="domain" description="Glycosyl transferase family 1" evidence="3">
    <location>
        <begin position="215"/>
        <end position="374"/>
    </location>
</feature>
<reference evidence="4 5" key="1">
    <citation type="submission" date="2018-02" db="EMBL/GenBank/DDBJ databases">
        <authorList>
            <person name="Moore K."/>
            <person name="Momper L."/>
        </authorList>
    </citation>
    <scope>NUCLEOTIDE SEQUENCE [LARGE SCALE GENOMIC DNA]</scope>
    <source>
        <strain evidence="4 5">CCALA 015</strain>
    </source>
</reference>
<comment type="caution">
    <text evidence="4">The sequence shown here is derived from an EMBL/GenBank/DDBJ whole genome shotgun (WGS) entry which is preliminary data.</text>
</comment>
<evidence type="ECO:0000259" key="3">
    <source>
        <dbReference type="Pfam" id="PF00534"/>
    </source>
</evidence>
<evidence type="ECO:0000313" key="4">
    <source>
        <dbReference type="EMBL" id="PSB38002.1"/>
    </source>
</evidence>
<organism evidence="4 5">
    <name type="scientific">Aphanothece cf. minutissima CCALA 015</name>
    <dbReference type="NCBI Taxonomy" id="2107695"/>
    <lineage>
        <taxon>Bacteria</taxon>
        <taxon>Bacillati</taxon>
        <taxon>Cyanobacteriota</taxon>
        <taxon>Cyanophyceae</taxon>
        <taxon>Oscillatoriophycideae</taxon>
        <taxon>Chroococcales</taxon>
        <taxon>Aphanothecaceae</taxon>
        <taxon>Aphanothece</taxon>
    </lineage>
</organism>
<proteinExistence type="predicted"/>
<dbReference type="PANTHER" id="PTHR12526">
    <property type="entry name" value="GLYCOSYLTRANSFERASE"/>
    <property type="match status" value="1"/>
</dbReference>
<keyword evidence="1" id="KW-0328">Glycosyltransferase</keyword>
<evidence type="ECO:0000256" key="1">
    <source>
        <dbReference type="ARBA" id="ARBA00022676"/>
    </source>
</evidence>
<evidence type="ECO:0000256" key="2">
    <source>
        <dbReference type="ARBA" id="ARBA00022679"/>
    </source>
</evidence>
<dbReference type="PANTHER" id="PTHR12526:SF510">
    <property type="entry name" value="D-INOSITOL 3-PHOSPHATE GLYCOSYLTRANSFERASE"/>
    <property type="match status" value="1"/>
</dbReference>
<dbReference type="EMBL" id="PVWP01000004">
    <property type="protein sequence ID" value="PSB38002.1"/>
    <property type="molecule type" value="Genomic_DNA"/>
</dbReference>